<evidence type="ECO:0000256" key="5">
    <source>
        <dbReference type="ARBA" id="ARBA00022840"/>
    </source>
</evidence>
<feature type="domain" description="Sigma-54 factor interaction" evidence="14">
    <location>
        <begin position="197"/>
        <end position="426"/>
    </location>
</feature>
<organism evidence="15 16">
    <name type="scientific">Methylomagnum ishizawai</name>
    <dbReference type="NCBI Taxonomy" id="1760988"/>
    <lineage>
        <taxon>Bacteria</taxon>
        <taxon>Pseudomonadati</taxon>
        <taxon>Pseudomonadota</taxon>
        <taxon>Gammaproteobacteria</taxon>
        <taxon>Methylococcales</taxon>
        <taxon>Methylococcaceae</taxon>
        <taxon>Methylomagnum</taxon>
    </lineage>
</organism>
<evidence type="ECO:0000256" key="10">
    <source>
        <dbReference type="ARBA" id="ARBA00023163"/>
    </source>
</evidence>
<feature type="region of interest" description="Disordered" evidence="13">
    <location>
        <begin position="444"/>
        <end position="463"/>
    </location>
</feature>
<sequence>MVERTELVEHELDALYQVSRVLNGTLSLQDKLRQVLEVLHQRAGMRAGLITLRELDSDALSVCAVHREGGEPLDDKVSYQPGEGLVGAILDKGDTLIVERLAEEPRFLGKLKLYDPELPFIGSPIHVGDNEMVGVLAAQPVANDWLRDRARFMEMVANLIAQSAGLLRSMEQKQRDLAMERDQLKQTLRKNYRFENIIGHAQPMMRVLELVRQVSKWNTTVLIRGESGTGKEVIANAIHYNSACANGPFLRLNCAALPDNLLESELFGHEKGAFSGAVTLRKGRFELAHNGTLFLDEIGEISPAFQAKLLRVIQEGEFERVGGSQTLKVNVRIIAATNRDLEYEVDEGRFREDLYYRLNVMPIHLPPLRERLEDIPELARFLLGRISKQQGGRPLELKESAIRLLMRYSWPGNVRELENRIERAAIMSPDGVIDRDVLALSGFEDDLNTPAPKPSSASSKEATIDFTDESLDERERVIAALEQSGWVQAKAARLLNMTPRQIAYRVQTLNIKMKRI</sequence>
<dbReference type="FunFam" id="3.40.50.300:FF:000006">
    <property type="entry name" value="DNA-binding transcriptional regulator NtrC"/>
    <property type="match status" value="1"/>
</dbReference>
<dbReference type="NCBIfam" id="TIGR01817">
    <property type="entry name" value="nifA"/>
    <property type="match status" value="1"/>
</dbReference>
<comment type="subunit">
    <text evidence="2 12">Interacts with sigma-54.</text>
</comment>
<dbReference type="InterPro" id="IPR003593">
    <property type="entry name" value="AAA+_ATPase"/>
</dbReference>
<evidence type="ECO:0000256" key="2">
    <source>
        <dbReference type="ARBA" id="ARBA00011135"/>
    </source>
</evidence>
<dbReference type="InterPro" id="IPR002197">
    <property type="entry name" value="HTH_Fis"/>
</dbReference>
<evidence type="ECO:0000256" key="13">
    <source>
        <dbReference type="SAM" id="MobiDB-lite"/>
    </source>
</evidence>
<dbReference type="GO" id="GO:0003700">
    <property type="term" value="F:DNA-binding transcription factor activity"/>
    <property type="evidence" value="ECO:0007669"/>
    <property type="project" value="UniProtKB-UniRule"/>
</dbReference>
<evidence type="ECO:0000256" key="9">
    <source>
        <dbReference type="ARBA" id="ARBA00023159"/>
    </source>
</evidence>
<evidence type="ECO:0000313" key="16">
    <source>
        <dbReference type="Proteomes" id="UP000192923"/>
    </source>
</evidence>
<dbReference type="PANTHER" id="PTHR32071:SF117">
    <property type="entry name" value="PTS-DEPENDENT DIHYDROXYACETONE KINASE OPERON REGULATORY PROTEIN-RELATED"/>
    <property type="match status" value="1"/>
</dbReference>
<evidence type="ECO:0000256" key="1">
    <source>
        <dbReference type="ARBA" id="ARBA00002167"/>
    </source>
</evidence>
<dbReference type="GO" id="GO:0009399">
    <property type="term" value="P:nitrogen fixation"/>
    <property type="evidence" value="ECO:0007669"/>
    <property type="project" value="UniProtKB-UniRule"/>
</dbReference>
<dbReference type="PROSITE" id="PS00675">
    <property type="entry name" value="SIGMA54_INTERACT_1"/>
    <property type="match status" value="1"/>
</dbReference>
<dbReference type="PRINTS" id="PR01590">
    <property type="entry name" value="HTHFIS"/>
</dbReference>
<accession>A0A1Y6D9Y6</accession>
<evidence type="ECO:0000259" key="14">
    <source>
        <dbReference type="PROSITE" id="PS50045"/>
    </source>
</evidence>
<dbReference type="GO" id="GO:0000160">
    <property type="term" value="P:phosphorelay signal transduction system"/>
    <property type="evidence" value="ECO:0007669"/>
    <property type="project" value="UniProtKB-UniRule"/>
</dbReference>
<evidence type="ECO:0000256" key="12">
    <source>
        <dbReference type="RuleBase" id="RU368029"/>
    </source>
</evidence>
<dbReference type="SUPFAM" id="SSF52540">
    <property type="entry name" value="P-loop containing nucleoside triphosphate hydrolases"/>
    <property type="match status" value="1"/>
</dbReference>
<dbReference type="GO" id="GO:0043565">
    <property type="term" value="F:sequence-specific DNA binding"/>
    <property type="evidence" value="ECO:0007669"/>
    <property type="project" value="InterPro"/>
</dbReference>
<dbReference type="PROSITE" id="PS00676">
    <property type="entry name" value="SIGMA54_INTERACT_2"/>
    <property type="match status" value="1"/>
</dbReference>
<dbReference type="PROSITE" id="PS00688">
    <property type="entry name" value="SIGMA54_INTERACT_3"/>
    <property type="match status" value="1"/>
</dbReference>
<dbReference type="SMART" id="SM00382">
    <property type="entry name" value="AAA"/>
    <property type="match status" value="1"/>
</dbReference>
<dbReference type="RefSeq" id="WP_085215403.1">
    <property type="nucleotide sequence ID" value="NZ_AP019783.1"/>
</dbReference>
<dbReference type="SUPFAM" id="SSF55781">
    <property type="entry name" value="GAF domain-like"/>
    <property type="match status" value="1"/>
</dbReference>
<dbReference type="GO" id="GO:0005524">
    <property type="term" value="F:ATP binding"/>
    <property type="evidence" value="ECO:0007669"/>
    <property type="project" value="UniProtKB-KW"/>
</dbReference>
<dbReference type="InterPro" id="IPR029016">
    <property type="entry name" value="GAF-like_dom_sf"/>
</dbReference>
<keyword evidence="4" id="KW-0547">Nucleotide-binding</keyword>
<dbReference type="InterPro" id="IPR010113">
    <property type="entry name" value="Nif-specific_regulatory_prot"/>
</dbReference>
<evidence type="ECO:0000256" key="6">
    <source>
        <dbReference type="ARBA" id="ARBA00023012"/>
    </source>
</evidence>
<dbReference type="AlphaFoldDB" id="A0A1Y6D9Y6"/>
<keyword evidence="16" id="KW-1185">Reference proteome</keyword>
<keyword evidence="10 12" id="KW-0804">Transcription</keyword>
<evidence type="ECO:0000256" key="8">
    <source>
        <dbReference type="ARBA" id="ARBA00023125"/>
    </source>
</evidence>
<dbReference type="STRING" id="1760988.SAMN02949497_3925"/>
<proteinExistence type="predicted"/>
<name>A0A1Y6D9Y6_9GAMM</name>
<dbReference type="Pfam" id="PF02954">
    <property type="entry name" value="HTH_8"/>
    <property type="match status" value="1"/>
</dbReference>
<dbReference type="Pfam" id="PF00158">
    <property type="entry name" value="Sigma54_activat"/>
    <property type="match status" value="1"/>
</dbReference>
<dbReference type="Gene3D" id="1.10.8.60">
    <property type="match status" value="1"/>
</dbReference>
<gene>
    <name evidence="15" type="ORF">SAMN02949497_3925</name>
</gene>
<dbReference type="CDD" id="cd00009">
    <property type="entry name" value="AAA"/>
    <property type="match status" value="1"/>
</dbReference>
<dbReference type="PROSITE" id="PS50045">
    <property type="entry name" value="SIGMA54_INTERACT_4"/>
    <property type="match status" value="1"/>
</dbReference>
<keyword evidence="6 12" id="KW-0902">Two-component regulatory system</keyword>
<dbReference type="SMART" id="SM00065">
    <property type="entry name" value="GAF"/>
    <property type="match status" value="1"/>
</dbReference>
<dbReference type="Pfam" id="PF01590">
    <property type="entry name" value="GAF"/>
    <property type="match status" value="1"/>
</dbReference>
<comment type="function">
    <text evidence="1 12">Required for activation of most nif operons, which are directly involved in nitrogen fixation.</text>
</comment>
<evidence type="ECO:0000256" key="11">
    <source>
        <dbReference type="ARBA" id="ARBA00023231"/>
    </source>
</evidence>
<dbReference type="Proteomes" id="UP000192923">
    <property type="component" value="Unassembled WGS sequence"/>
</dbReference>
<keyword evidence="9 12" id="KW-0010">Activator</keyword>
<dbReference type="InterPro" id="IPR027417">
    <property type="entry name" value="P-loop_NTPase"/>
</dbReference>
<dbReference type="InterPro" id="IPR025944">
    <property type="entry name" value="Sigma_54_int_dom_CS"/>
</dbReference>
<evidence type="ECO:0000256" key="7">
    <source>
        <dbReference type="ARBA" id="ARBA00023015"/>
    </source>
</evidence>
<dbReference type="InterPro" id="IPR025943">
    <property type="entry name" value="Sigma_54_int_dom_ATP-bd_2"/>
</dbReference>
<dbReference type="Gene3D" id="1.10.10.60">
    <property type="entry name" value="Homeodomain-like"/>
    <property type="match status" value="1"/>
</dbReference>
<dbReference type="InterPro" id="IPR058031">
    <property type="entry name" value="AAA_lid_NorR"/>
</dbReference>
<evidence type="ECO:0000256" key="4">
    <source>
        <dbReference type="ARBA" id="ARBA00022741"/>
    </source>
</evidence>
<keyword evidence="8 12" id="KW-0238">DNA-binding</keyword>
<dbReference type="Pfam" id="PF25601">
    <property type="entry name" value="AAA_lid_14"/>
    <property type="match status" value="1"/>
</dbReference>
<dbReference type="InterPro" id="IPR003018">
    <property type="entry name" value="GAF"/>
</dbReference>
<keyword evidence="11 12" id="KW-0535">Nitrogen fixation</keyword>
<evidence type="ECO:0000256" key="3">
    <source>
        <dbReference type="ARBA" id="ARBA00015308"/>
    </source>
</evidence>
<protein>
    <recommendedName>
        <fullName evidence="3 12">Nif-specific regulatory protein</fullName>
    </recommendedName>
</protein>
<dbReference type="OrthoDB" id="9804019at2"/>
<dbReference type="InterPro" id="IPR002078">
    <property type="entry name" value="Sigma_54_int"/>
</dbReference>
<dbReference type="PANTHER" id="PTHR32071">
    <property type="entry name" value="TRANSCRIPTIONAL REGULATORY PROTEIN"/>
    <property type="match status" value="1"/>
</dbReference>
<dbReference type="EMBL" id="FXAM01000001">
    <property type="protein sequence ID" value="SMF96525.1"/>
    <property type="molecule type" value="Genomic_DNA"/>
</dbReference>
<evidence type="ECO:0000313" key="15">
    <source>
        <dbReference type="EMBL" id="SMF96525.1"/>
    </source>
</evidence>
<keyword evidence="7 12" id="KW-0805">Transcription regulation</keyword>
<dbReference type="Gene3D" id="3.40.50.300">
    <property type="entry name" value="P-loop containing nucleotide triphosphate hydrolases"/>
    <property type="match status" value="1"/>
</dbReference>
<dbReference type="Gene3D" id="3.30.450.40">
    <property type="match status" value="1"/>
</dbReference>
<dbReference type="InterPro" id="IPR025662">
    <property type="entry name" value="Sigma_54_int_dom_ATP-bd_1"/>
</dbReference>
<keyword evidence="5" id="KW-0067">ATP-binding</keyword>
<reference evidence="15 16" key="1">
    <citation type="submission" date="2016-12" db="EMBL/GenBank/DDBJ databases">
        <authorList>
            <person name="Song W.-J."/>
            <person name="Kurnit D.M."/>
        </authorList>
    </citation>
    <scope>NUCLEOTIDE SEQUENCE [LARGE SCALE GENOMIC DNA]</scope>
    <source>
        <strain evidence="15 16">175</strain>
    </source>
</reference>